<dbReference type="Gene3D" id="2.40.128.20">
    <property type="match status" value="1"/>
</dbReference>
<proteinExistence type="predicted"/>
<dbReference type="SUPFAM" id="SSF50814">
    <property type="entry name" value="Lipocalins"/>
    <property type="match status" value="1"/>
</dbReference>
<reference evidence="2" key="1">
    <citation type="journal article" date="2017" name="Parasit. Vectors">
        <title>Sialotranscriptomics of Rhipicephalus zambeziensis reveals intricate expression profiles of secretory proteins and suggests tight temporal transcriptional regulation during blood-feeding.</title>
        <authorList>
            <person name="de Castro M.H."/>
            <person name="de Klerk D."/>
            <person name="Pienaar R."/>
            <person name="Rees D.J.G."/>
            <person name="Mans B.J."/>
        </authorList>
    </citation>
    <scope>NUCLEOTIDE SEQUENCE</scope>
    <source>
        <tissue evidence="2">Salivary glands</tissue>
    </source>
</reference>
<dbReference type="AlphaFoldDB" id="A0A224YCC7"/>
<feature type="signal peptide" evidence="1">
    <location>
        <begin position="1"/>
        <end position="18"/>
    </location>
</feature>
<name>A0A224YCC7_9ACAR</name>
<dbReference type="InterPro" id="IPR012674">
    <property type="entry name" value="Calycin"/>
</dbReference>
<feature type="chain" id="PRO_5012262614" evidence="1">
    <location>
        <begin position="19"/>
        <end position="195"/>
    </location>
</feature>
<evidence type="ECO:0000256" key="1">
    <source>
        <dbReference type="SAM" id="SignalP"/>
    </source>
</evidence>
<dbReference type="InterPro" id="IPR002970">
    <property type="entry name" value="Tick_his-bd"/>
</dbReference>
<dbReference type="GO" id="GO:0030682">
    <property type="term" value="P:symbiont-mediated perturbation of host defenses"/>
    <property type="evidence" value="ECO:0007669"/>
    <property type="project" value="InterPro"/>
</dbReference>
<protein>
    <submittedName>
        <fullName evidence="2">Lipocalin</fullName>
    </submittedName>
</protein>
<evidence type="ECO:0000313" key="2">
    <source>
        <dbReference type="EMBL" id="MAA15358.1"/>
    </source>
</evidence>
<dbReference type="Pfam" id="PF02098">
    <property type="entry name" value="His_binding"/>
    <property type="match status" value="1"/>
</dbReference>
<sequence>MSHFAVALCTLFVASALAEGKPGEYAEKEENFAKQRLSDLTGQDKRFYILKRDYYTLTKYMCHSAKKVHKLDNKTYVYELKAKFGSKFKAYNVTVDAITTGNHKEPNGANYQENPNEGRKIHRIMTKDDENSCFVVTVNAEGKDSCFLLVREDKVDKGRAPKDCEDVYTDQCGEESVILYDTQKCKEPTTESASA</sequence>
<organism evidence="2">
    <name type="scientific">Rhipicephalus zambeziensis</name>
    <dbReference type="NCBI Taxonomy" id="60191"/>
    <lineage>
        <taxon>Eukaryota</taxon>
        <taxon>Metazoa</taxon>
        <taxon>Ecdysozoa</taxon>
        <taxon>Arthropoda</taxon>
        <taxon>Chelicerata</taxon>
        <taxon>Arachnida</taxon>
        <taxon>Acari</taxon>
        <taxon>Parasitiformes</taxon>
        <taxon>Ixodida</taxon>
        <taxon>Ixodoidea</taxon>
        <taxon>Ixodidae</taxon>
        <taxon>Rhipicephalinae</taxon>
        <taxon>Rhipicephalus</taxon>
        <taxon>Rhipicephalus</taxon>
    </lineage>
</organism>
<dbReference type="EMBL" id="GFPF01004212">
    <property type="protein sequence ID" value="MAA15358.1"/>
    <property type="molecule type" value="Transcribed_RNA"/>
</dbReference>
<dbReference type="GO" id="GO:0043176">
    <property type="term" value="F:amine binding"/>
    <property type="evidence" value="ECO:0007669"/>
    <property type="project" value="InterPro"/>
</dbReference>
<accession>A0A224YCC7</accession>
<keyword evidence="1" id="KW-0732">Signal</keyword>